<proteinExistence type="predicted"/>
<dbReference type="GO" id="GO:0016798">
    <property type="term" value="F:hydrolase activity, acting on glycosyl bonds"/>
    <property type="evidence" value="ECO:0007669"/>
    <property type="project" value="InterPro"/>
</dbReference>
<evidence type="ECO:0000313" key="5">
    <source>
        <dbReference type="Proteomes" id="UP000318102"/>
    </source>
</evidence>
<dbReference type="Proteomes" id="UP000318102">
    <property type="component" value="Unassembled WGS sequence"/>
</dbReference>
<dbReference type="AlphaFoldDB" id="A0A559IX24"/>
<organism evidence="4 5">
    <name type="scientific">Paenibacillus agilis</name>
    <dbReference type="NCBI Taxonomy" id="3020863"/>
    <lineage>
        <taxon>Bacteria</taxon>
        <taxon>Bacillati</taxon>
        <taxon>Bacillota</taxon>
        <taxon>Bacilli</taxon>
        <taxon>Bacillales</taxon>
        <taxon>Paenibacillaceae</taxon>
        <taxon>Paenibacillus</taxon>
    </lineage>
</organism>
<evidence type="ECO:0000313" key="4">
    <source>
        <dbReference type="EMBL" id="TVX92182.1"/>
    </source>
</evidence>
<evidence type="ECO:0000256" key="1">
    <source>
        <dbReference type="ARBA" id="ARBA00022801"/>
    </source>
</evidence>
<dbReference type="InterPro" id="IPR003305">
    <property type="entry name" value="CenC_carb-bd"/>
</dbReference>
<protein>
    <recommendedName>
        <fullName evidence="3">CBM-cenC domain-containing protein</fullName>
    </recommendedName>
</protein>
<keyword evidence="2" id="KW-0732">Signal</keyword>
<feature type="domain" description="CBM-cenC" evidence="3">
    <location>
        <begin position="413"/>
        <end position="554"/>
    </location>
</feature>
<evidence type="ECO:0000256" key="2">
    <source>
        <dbReference type="SAM" id="SignalP"/>
    </source>
</evidence>
<keyword evidence="5" id="KW-1185">Reference proteome</keyword>
<feature type="chain" id="PRO_5022232991" description="CBM-cenC domain-containing protein" evidence="2">
    <location>
        <begin position="44"/>
        <end position="572"/>
    </location>
</feature>
<dbReference type="CDD" id="cd02795">
    <property type="entry name" value="CBM6-CBM35-CBM36_like"/>
    <property type="match status" value="1"/>
</dbReference>
<dbReference type="SUPFAM" id="SSF49785">
    <property type="entry name" value="Galactose-binding domain-like"/>
    <property type="match status" value="1"/>
</dbReference>
<dbReference type="Gene3D" id="2.60.120.260">
    <property type="entry name" value="Galactose-binding domain-like"/>
    <property type="match status" value="3"/>
</dbReference>
<keyword evidence="1" id="KW-0378">Hydrolase</keyword>
<feature type="signal peptide" evidence="2">
    <location>
        <begin position="1"/>
        <end position="43"/>
    </location>
</feature>
<feature type="domain" description="CBM-cenC" evidence="3">
    <location>
        <begin position="87"/>
        <end position="224"/>
    </location>
</feature>
<dbReference type="InterPro" id="IPR008979">
    <property type="entry name" value="Galactose-bd-like_sf"/>
</dbReference>
<dbReference type="Pfam" id="PF02018">
    <property type="entry name" value="CBM_4_9"/>
    <property type="match status" value="2"/>
</dbReference>
<accession>A0A559IX24</accession>
<evidence type="ECO:0000259" key="3">
    <source>
        <dbReference type="Pfam" id="PF02018"/>
    </source>
</evidence>
<sequence length="572" mass="63858">MMPSSFIQVEYVVKGESDMKNKTIVSLLAVVLFVSCTSMEAFAAATTSKQYFYDDAGKLRYAKHKNQVTKYQYDQNGNVDRKFTDEHLIDGGFELVNSQGTLKAWNYYMGADIQGKHEVDTSLLEGTRSMKLEATSIPRTNDGMNVWQDFSVTGNTTYTLSGKMRMADVQNTKLEYLIYYYDKDNNQFGGEMVLGYDSNTDWVTFSKQFVTPANATRARIHAHVSSTVAGGKGTVHLDMLSVKRNKPINLLTNGDFEVVSRTDGTADGWSRYVGAVEGKHEISQVVTSEGLRAQKIAADNIMNVLDGINIWQDFFVSEQKPHVMHGRVRLEQMKDSKLGFILYYYDKNNKQIGSESPLELVNNNDWLTVSARFTPPAQAIKARLHIHVSATKANGQGMVYVDAMSIQPGDKQKLLFNGNFELASGSDGAADGWFRYVGEGIKGSHEISRNIVKSGKRAQKMVANSMPRAGDGINIWQDFLVPPQTSYQLTGSLKLENMKDANLQFIMYYYDRNNNAIGSWNVASYAKNGEWLSISESFKPPANTHKVRIHVHLSSSSNNGQGTVYVDDLSIS</sequence>
<name>A0A559IX24_9BACL</name>
<dbReference type="OrthoDB" id="2493425at2"/>
<reference evidence="4 5" key="1">
    <citation type="submission" date="2019-07" db="EMBL/GenBank/DDBJ databases">
        <authorList>
            <person name="Kim J."/>
        </authorList>
    </citation>
    <scope>NUCLEOTIDE SEQUENCE [LARGE SCALE GENOMIC DNA]</scope>
    <source>
        <strain evidence="4 5">N4</strain>
    </source>
</reference>
<dbReference type="EMBL" id="VNJK01000001">
    <property type="protein sequence ID" value="TVX92182.1"/>
    <property type="molecule type" value="Genomic_DNA"/>
</dbReference>
<comment type="caution">
    <text evidence="4">The sequence shown here is derived from an EMBL/GenBank/DDBJ whole genome shotgun (WGS) entry which is preliminary data.</text>
</comment>
<gene>
    <name evidence="4" type="ORF">FPZ44_03390</name>
</gene>